<protein>
    <submittedName>
        <fullName evidence="2">Uncharacterized protein</fullName>
    </submittedName>
</protein>
<keyword evidence="3" id="KW-1185">Reference proteome</keyword>
<name>A0A3M7SBH1_BRAPC</name>
<dbReference type="EMBL" id="REGN01001677">
    <property type="protein sequence ID" value="RNA33164.1"/>
    <property type="molecule type" value="Genomic_DNA"/>
</dbReference>
<gene>
    <name evidence="2" type="ORF">BpHYR1_022034</name>
</gene>
<reference evidence="2 3" key="1">
    <citation type="journal article" date="2018" name="Sci. Rep.">
        <title>Genomic signatures of local adaptation to the degree of environmental predictability in rotifers.</title>
        <authorList>
            <person name="Franch-Gras L."/>
            <person name="Hahn C."/>
            <person name="Garcia-Roger E.M."/>
            <person name="Carmona M.J."/>
            <person name="Serra M."/>
            <person name="Gomez A."/>
        </authorList>
    </citation>
    <scope>NUCLEOTIDE SEQUENCE [LARGE SCALE GENOMIC DNA]</scope>
    <source>
        <strain evidence="2">HYR1</strain>
    </source>
</reference>
<dbReference type="Proteomes" id="UP000276133">
    <property type="component" value="Unassembled WGS sequence"/>
</dbReference>
<accession>A0A3M7SBH1</accession>
<organism evidence="2 3">
    <name type="scientific">Brachionus plicatilis</name>
    <name type="common">Marine rotifer</name>
    <name type="synonym">Brachionus muelleri</name>
    <dbReference type="NCBI Taxonomy" id="10195"/>
    <lineage>
        <taxon>Eukaryota</taxon>
        <taxon>Metazoa</taxon>
        <taxon>Spiralia</taxon>
        <taxon>Gnathifera</taxon>
        <taxon>Rotifera</taxon>
        <taxon>Eurotatoria</taxon>
        <taxon>Monogononta</taxon>
        <taxon>Pseudotrocha</taxon>
        <taxon>Ploima</taxon>
        <taxon>Brachionidae</taxon>
        <taxon>Brachionus</taxon>
    </lineage>
</organism>
<sequence>MKSILSIVLIFCLISSSISLKCNDQLFSICMGSYYCPPNRPLSVVECPVESRCYSESLYSGSSLNTITGEVSSFFVQEKGCSGGGKKCDSPAICCDTDLCN</sequence>
<evidence type="ECO:0000313" key="3">
    <source>
        <dbReference type="Proteomes" id="UP000276133"/>
    </source>
</evidence>
<feature type="chain" id="PRO_5017933367" evidence="1">
    <location>
        <begin position="20"/>
        <end position="101"/>
    </location>
</feature>
<comment type="caution">
    <text evidence="2">The sequence shown here is derived from an EMBL/GenBank/DDBJ whole genome shotgun (WGS) entry which is preliminary data.</text>
</comment>
<feature type="signal peptide" evidence="1">
    <location>
        <begin position="1"/>
        <end position="19"/>
    </location>
</feature>
<keyword evidence="1" id="KW-0732">Signal</keyword>
<proteinExistence type="predicted"/>
<evidence type="ECO:0000313" key="2">
    <source>
        <dbReference type="EMBL" id="RNA33164.1"/>
    </source>
</evidence>
<dbReference type="AlphaFoldDB" id="A0A3M7SBH1"/>
<evidence type="ECO:0000256" key="1">
    <source>
        <dbReference type="SAM" id="SignalP"/>
    </source>
</evidence>